<dbReference type="AlphaFoldDB" id="A0A8H3J691"/>
<dbReference type="SUPFAM" id="SSF53474">
    <property type="entry name" value="alpha/beta-Hydrolases"/>
    <property type="match status" value="1"/>
</dbReference>
<dbReference type="PIRSF" id="PIRSF029171">
    <property type="entry name" value="Esterase_LipA"/>
    <property type="match status" value="1"/>
</dbReference>
<sequence length="478" mass="51432">MYQTKVFPLLSVILLPISLTYHQVYAQYQALKPQTDTFNSSATITPAQQRSAGINATLANNLAVSLNFERSNFAHGPGSSDSFYHVPLGSAAAAPGTLLKLQVDANTTAYTLPPNTALSRFIFQSESINGSKVPVSAYILWPYLPRTETDGLPVVAWAHGTSGLFGNCAPSNYRNLLYQFATIFELALQGYVVVAPDYLGLGVSKDAQGKPLTHPYFGTPSHANDLFYSVQAARTAFPSLSKRFVVMGHSQGGGAAWAAAVRQAQKPVKGYLGAVVGSPVTDFIGLVKTTGSATVAAFIARTLTTLYPSVVKLSDILTPAGIGRLALTAEIQGCLSTATELFADQNLTQPNWTDNHYVQVYNNLTDPGGKPIAGPVLVLQGDSDASVPFPVVTDSVHETCTKHPDSRLHYATFAGAAHVPTMFASQRLWLDFIAARFAGTTVGKGCRTSNYTSARPYRYYQKEQSWFVEYAVDAYETA</sequence>
<dbReference type="InterPro" id="IPR005152">
    <property type="entry name" value="Lipase_secreted"/>
</dbReference>
<accession>A0A8H3J691</accession>
<name>A0A8H3J691_9LECA</name>
<reference evidence="2" key="1">
    <citation type="submission" date="2021-03" db="EMBL/GenBank/DDBJ databases">
        <authorList>
            <person name="Tagirdzhanova G."/>
        </authorList>
    </citation>
    <scope>NUCLEOTIDE SEQUENCE</scope>
</reference>
<gene>
    <name evidence="2" type="ORF">HETSPECPRED_003226</name>
</gene>
<dbReference type="EMBL" id="CAJPDS010000191">
    <property type="protein sequence ID" value="CAF9941400.1"/>
    <property type="molecule type" value="Genomic_DNA"/>
</dbReference>
<feature type="signal peptide" evidence="1">
    <location>
        <begin position="1"/>
        <end position="26"/>
    </location>
</feature>
<evidence type="ECO:0008006" key="4">
    <source>
        <dbReference type="Google" id="ProtNLM"/>
    </source>
</evidence>
<dbReference type="OrthoDB" id="5382058at2759"/>
<dbReference type="Proteomes" id="UP000664521">
    <property type="component" value="Unassembled WGS sequence"/>
</dbReference>
<comment type="caution">
    <text evidence="2">The sequence shown here is derived from an EMBL/GenBank/DDBJ whole genome shotgun (WGS) entry which is preliminary data.</text>
</comment>
<feature type="chain" id="PRO_5034133597" description="Serine aminopeptidase S33 domain-containing protein" evidence="1">
    <location>
        <begin position="27"/>
        <end position="478"/>
    </location>
</feature>
<evidence type="ECO:0000313" key="2">
    <source>
        <dbReference type="EMBL" id="CAF9941400.1"/>
    </source>
</evidence>
<evidence type="ECO:0000256" key="1">
    <source>
        <dbReference type="SAM" id="SignalP"/>
    </source>
</evidence>
<protein>
    <recommendedName>
        <fullName evidence="4">Serine aminopeptidase S33 domain-containing protein</fullName>
    </recommendedName>
</protein>
<keyword evidence="3" id="KW-1185">Reference proteome</keyword>
<dbReference type="PANTHER" id="PTHR34853">
    <property type="match status" value="1"/>
</dbReference>
<dbReference type="Pfam" id="PF03583">
    <property type="entry name" value="LIP"/>
    <property type="match status" value="1"/>
</dbReference>
<keyword evidence="1" id="KW-0732">Signal</keyword>
<evidence type="ECO:0000313" key="3">
    <source>
        <dbReference type="Proteomes" id="UP000664521"/>
    </source>
</evidence>
<dbReference type="GO" id="GO:0004806">
    <property type="term" value="F:triacylglycerol lipase activity"/>
    <property type="evidence" value="ECO:0007669"/>
    <property type="project" value="InterPro"/>
</dbReference>
<dbReference type="PANTHER" id="PTHR34853:SF1">
    <property type="entry name" value="LIPASE 5"/>
    <property type="match status" value="1"/>
</dbReference>
<organism evidence="2 3">
    <name type="scientific">Heterodermia speciosa</name>
    <dbReference type="NCBI Taxonomy" id="116794"/>
    <lineage>
        <taxon>Eukaryota</taxon>
        <taxon>Fungi</taxon>
        <taxon>Dikarya</taxon>
        <taxon>Ascomycota</taxon>
        <taxon>Pezizomycotina</taxon>
        <taxon>Lecanoromycetes</taxon>
        <taxon>OSLEUM clade</taxon>
        <taxon>Lecanoromycetidae</taxon>
        <taxon>Caliciales</taxon>
        <taxon>Physciaceae</taxon>
        <taxon>Heterodermia</taxon>
    </lineage>
</organism>
<dbReference type="InterPro" id="IPR029058">
    <property type="entry name" value="AB_hydrolase_fold"/>
</dbReference>
<dbReference type="Gene3D" id="3.40.50.1820">
    <property type="entry name" value="alpha/beta hydrolase"/>
    <property type="match status" value="2"/>
</dbReference>
<proteinExistence type="predicted"/>
<dbReference type="GO" id="GO:0016042">
    <property type="term" value="P:lipid catabolic process"/>
    <property type="evidence" value="ECO:0007669"/>
    <property type="project" value="InterPro"/>
</dbReference>